<evidence type="ECO:0000313" key="2">
    <source>
        <dbReference type="Proteomes" id="UP000717585"/>
    </source>
</evidence>
<dbReference type="Proteomes" id="UP000717585">
    <property type="component" value="Unassembled WGS sequence"/>
</dbReference>
<organism evidence="1 2">
    <name type="scientific">Carpediemonas membranifera</name>
    <dbReference type="NCBI Taxonomy" id="201153"/>
    <lineage>
        <taxon>Eukaryota</taxon>
        <taxon>Metamonada</taxon>
        <taxon>Carpediemonas-like organisms</taxon>
        <taxon>Carpediemonas</taxon>
    </lineage>
</organism>
<comment type="caution">
    <text evidence="1">The sequence shown here is derived from an EMBL/GenBank/DDBJ whole genome shotgun (WGS) entry which is preliminary data.</text>
</comment>
<proteinExistence type="predicted"/>
<accession>A0A8J6BU89</accession>
<protein>
    <submittedName>
        <fullName evidence="1">Enhancer of polycomb-like</fullName>
    </submittedName>
</protein>
<dbReference type="EMBL" id="JAHDYR010000066">
    <property type="protein sequence ID" value="KAG9390096.1"/>
    <property type="molecule type" value="Genomic_DNA"/>
</dbReference>
<reference evidence="1" key="1">
    <citation type="submission" date="2021-05" db="EMBL/GenBank/DDBJ databases">
        <title>A free-living protist that lacks canonical eukaryotic 1 DNA replication and segregation systems.</title>
        <authorList>
            <person name="Salas-Leiva D.E."/>
            <person name="Tromer E.C."/>
            <person name="Curtis B.A."/>
            <person name="Jerlstrom-Hultqvist J."/>
            <person name="Kolisko M."/>
            <person name="Yi Z."/>
            <person name="Salas-Leiva J.S."/>
            <person name="Gallot-Lavallee L."/>
            <person name="Kops G.J.P.L."/>
            <person name="Archibald J.M."/>
            <person name="Simpson A.G.B."/>
            <person name="Roger A.J."/>
        </authorList>
    </citation>
    <scope>NUCLEOTIDE SEQUENCE</scope>
    <source>
        <strain evidence="1">BICM</strain>
    </source>
</reference>
<evidence type="ECO:0000313" key="1">
    <source>
        <dbReference type="EMBL" id="KAG9390096.1"/>
    </source>
</evidence>
<name>A0A8J6BU89_9EUKA</name>
<sequence length="405" mass="45653">MASRFGGVKSGSGAKMGRYGRRVTSRVLPEIFEVVPYEEIDGEELLDVDLSAAIEMKPAQKSDDMVDSEKAELERMLRLGRGHDIPLPVMTQIEPAPMPPYTMPPTYIQYDRIRDIDYDADEEDLAFIETVRAQLGERAHLLDVDIFESIIIMMDSYVVETDYFDRNAVFDSTILSKSRPPYKITDIDGRHGLYRKLRGDLASKYGVGQANDIVVTIGDAIFGHWVAKRHALGMALIPEIRPDCPSASNIPKNPPRPVLFKPVPQRKETIKELKETLPRCQSIRGLVNLVQQREQTLLEIVKLRQADYLRFMRESGLEKNVRHPTGMFLPGPRKFVELTAVDDFTGPAPAPRFEQTFGTCYKECRPLLRSTRGGQIVVYLADEGQGSAGTARLLRDARLKTVSMQ</sequence>
<keyword evidence="2" id="KW-1185">Reference proteome</keyword>
<gene>
    <name evidence="1" type="ORF">J8273_8133</name>
</gene>
<dbReference type="AlphaFoldDB" id="A0A8J6BU89"/>